<dbReference type="GO" id="GO:0061630">
    <property type="term" value="F:ubiquitin protein ligase activity"/>
    <property type="evidence" value="ECO:0007669"/>
    <property type="project" value="InterPro"/>
</dbReference>
<feature type="domain" description="RING-type" evidence="3">
    <location>
        <begin position="235"/>
        <end position="283"/>
    </location>
</feature>
<dbReference type="Pfam" id="PF04434">
    <property type="entry name" value="SWIM"/>
    <property type="match status" value="1"/>
</dbReference>
<evidence type="ECO:0000259" key="3">
    <source>
        <dbReference type="PROSITE" id="PS50089"/>
    </source>
</evidence>
<gene>
    <name evidence="5" type="ORF">TWF694_010886</name>
</gene>
<keyword evidence="1" id="KW-0863">Zinc-finger</keyword>
<dbReference type="SUPFAM" id="SSF57850">
    <property type="entry name" value="RING/U-box"/>
    <property type="match status" value="1"/>
</dbReference>
<dbReference type="PROSITE" id="PS50089">
    <property type="entry name" value="ZF_RING_2"/>
    <property type="match status" value="1"/>
</dbReference>
<evidence type="ECO:0000259" key="4">
    <source>
        <dbReference type="PROSITE" id="PS50966"/>
    </source>
</evidence>
<feature type="compositionally biased region" description="Acidic residues" evidence="2">
    <location>
        <begin position="83"/>
        <end position="100"/>
    </location>
</feature>
<dbReference type="Pfam" id="PF13639">
    <property type="entry name" value="zf-RING_2"/>
    <property type="match status" value="1"/>
</dbReference>
<feature type="domain" description="SWIM-type" evidence="4">
    <location>
        <begin position="154"/>
        <end position="186"/>
    </location>
</feature>
<protein>
    <submittedName>
        <fullName evidence="5">Uncharacterized protein</fullName>
    </submittedName>
</protein>
<dbReference type="PANTHER" id="PTHR21540">
    <property type="entry name" value="RING FINGER AND SWIM DOMAIN-CONTAINING PROTEIN 2"/>
    <property type="match status" value="1"/>
</dbReference>
<dbReference type="InterPro" id="IPR013083">
    <property type="entry name" value="Znf_RING/FYVE/PHD"/>
</dbReference>
<evidence type="ECO:0000313" key="5">
    <source>
        <dbReference type="EMBL" id="KAK6537993.1"/>
    </source>
</evidence>
<feature type="compositionally biased region" description="Low complexity" evidence="2">
    <location>
        <begin position="70"/>
        <end position="79"/>
    </location>
</feature>
<dbReference type="PANTHER" id="PTHR21540:SF0">
    <property type="entry name" value="PHD FAMILY PROTEIN"/>
    <property type="match status" value="1"/>
</dbReference>
<dbReference type="GO" id="GO:0008270">
    <property type="term" value="F:zinc ion binding"/>
    <property type="evidence" value="ECO:0007669"/>
    <property type="project" value="UniProtKB-KW"/>
</dbReference>
<name>A0AAV9XDK8_9PEZI</name>
<keyword evidence="6" id="KW-1185">Reference proteome</keyword>
<evidence type="ECO:0000313" key="6">
    <source>
        <dbReference type="Proteomes" id="UP001365542"/>
    </source>
</evidence>
<accession>A0AAV9XDK8</accession>
<evidence type="ECO:0000256" key="2">
    <source>
        <dbReference type="SAM" id="MobiDB-lite"/>
    </source>
</evidence>
<dbReference type="PROSITE" id="PS50966">
    <property type="entry name" value="ZF_SWIM"/>
    <property type="match status" value="1"/>
</dbReference>
<sequence length="342" mass="38831">MRTKKTVKQQAAARTPPTPLRRSGRISKQVASPPKPEPPAKTKPMSTTKGRPRKRKAEVLEPEPEPEPETVPAPAESEVLPIDQDEAPQEVEDEETEEAPEPPRLKKFRPKCPQTVEMRMARVRMQRMYCLGRERDEKKLKEVFTVAGSTGNLYTVTLKNVPTCNCPDGKKNGTCKHILFVMLKVVRARYALTYQMALLNSEIKEIFEKSPIPLDTDGGLISEKRKRKPLDQDECPICYEPFEESDSKILFCAAQCGSNIHGECFRQWAASRGGAQVTCVMCRTLWENIPANEGDYGKIVKEAQVGSEGFRNVGAEMGLSSYRDTSTYHHFYGYGYKRRRWW</sequence>
<dbReference type="Proteomes" id="UP001365542">
    <property type="component" value="Unassembled WGS sequence"/>
</dbReference>
<organism evidence="5 6">
    <name type="scientific">Orbilia ellipsospora</name>
    <dbReference type="NCBI Taxonomy" id="2528407"/>
    <lineage>
        <taxon>Eukaryota</taxon>
        <taxon>Fungi</taxon>
        <taxon>Dikarya</taxon>
        <taxon>Ascomycota</taxon>
        <taxon>Pezizomycotina</taxon>
        <taxon>Orbiliomycetes</taxon>
        <taxon>Orbiliales</taxon>
        <taxon>Orbiliaceae</taxon>
        <taxon>Orbilia</taxon>
    </lineage>
</organism>
<comment type="caution">
    <text evidence="5">The sequence shown here is derived from an EMBL/GenBank/DDBJ whole genome shotgun (WGS) entry which is preliminary data.</text>
</comment>
<dbReference type="Gene3D" id="3.30.40.10">
    <property type="entry name" value="Zinc/RING finger domain, C3HC4 (zinc finger)"/>
    <property type="match status" value="1"/>
</dbReference>
<reference evidence="5 6" key="1">
    <citation type="submission" date="2019-10" db="EMBL/GenBank/DDBJ databases">
        <authorList>
            <person name="Palmer J.M."/>
        </authorList>
    </citation>
    <scope>NUCLEOTIDE SEQUENCE [LARGE SCALE GENOMIC DNA]</scope>
    <source>
        <strain evidence="5 6">TWF694</strain>
    </source>
</reference>
<keyword evidence="1" id="KW-0479">Metal-binding</keyword>
<dbReference type="InterPro" id="IPR001841">
    <property type="entry name" value="Znf_RING"/>
</dbReference>
<evidence type="ECO:0000256" key="1">
    <source>
        <dbReference type="PROSITE-ProRule" id="PRU00175"/>
    </source>
</evidence>
<proteinExistence type="predicted"/>
<dbReference type="AlphaFoldDB" id="A0AAV9XDK8"/>
<keyword evidence="1" id="KW-0862">Zinc</keyword>
<dbReference type="InterPro" id="IPR039903">
    <property type="entry name" value="Zswim2"/>
</dbReference>
<feature type="region of interest" description="Disordered" evidence="2">
    <location>
        <begin position="1"/>
        <end position="108"/>
    </location>
</feature>
<dbReference type="InterPro" id="IPR007527">
    <property type="entry name" value="Znf_SWIM"/>
</dbReference>
<dbReference type="EMBL" id="JAVHJO010000008">
    <property type="protein sequence ID" value="KAK6537993.1"/>
    <property type="molecule type" value="Genomic_DNA"/>
</dbReference>